<dbReference type="GO" id="GO:0035493">
    <property type="term" value="P:SNARE complex assembly"/>
    <property type="evidence" value="ECO:0007669"/>
    <property type="project" value="TreeGrafter"/>
</dbReference>
<feature type="region of interest" description="Disordered" evidence="5">
    <location>
        <begin position="386"/>
        <end position="407"/>
    </location>
</feature>
<protein>
    <recommendedName>
        <fullName evidence="2">Autophagy-related protein 14</fullName>
    </recommendedName>
</protein>
<accession>A0A177CQ87</accession>
<reference evidence="6 7" key="1">
    <citation type="submission" date="2016-05" db="EMBL/GenBank/DDBJ databases">
        <title>Comparative analysis of secretome profiles of manganese(II)-oxidizing ascomycete fungi.</title>
        <authorList>
            <consortium name="DOE Joint Genome Institute"/>
            <person name="Zeiner C.A."/>
            <person name="Purvine S.O."/>
            <person name="Zink E.M."/>
            <person name="Wu S."/>
            <person name="Pasa-Tolic L."/>
            <person name="Chaput D.L."/>
            <person name="Haridas S."/>
            <person name="Grigoriev I.V."/>
            <person name="Santelli C.M."/>
            <person name="Hansel C.M."/>
        </authorList>
    </citation>
    <scope>NUCLEOTIDE SEQUENCE [LARGE SCALE GENOMIC DNA]</scope>
    <source>
        <strain evidence="6 7">AP3s5-JAC2a</strain>
    </source>
</reference>
<dbReference type="GeneID" id="28770330"/>
<evidence type="ECO:0000313" key="6">
    <source>
        <dbReference type="EMBL" id="OAG09060.1"/>
    </source>
</evidence>
<dbReference type="Proteomes" id="UP000077069">
    <property type="component" value="Unassembled WGS sequence"/>
</dbReference>
<dbReference type="PANTHER" id="PTHR15157">
    <property type="entry name" value="UV RADIATION RESISTANCE-ASSOCIATED GENE PROTEIN"/>
    <property type="match status" value="1"/>
</dbReference>
<evidence type="ECO:0000313" key="7">
    <source>
        <dbReference type="Proteomes" id="UP000077069"/>
    </source>
</evidence>
<sequence length="532" mass="60538">MECDICGREGALHCVTCARAFLEEPRYKLADKLIVGETYAKHIKAVVEVLEDQESQHVSLQDSKGDLLVDRQECTNNIAIQRTRAETAEIEERTALIKKQAELLRQQIEDAQKQLVDKRRQISTRRSDISSATHDVNARRVNERDKVQQSIKRLEYESDKVHASTMEMRSYLVNSAADIAGLKSLKRRTKGGEIRETWYIGPDIDRHRTLSKSGRHVRVWDLRELNDAPPDELSASLLAITQLLIRATAYLGLRLPSEITLPHKDYPHPTIISPEESWEGKKAPFPGLTPSHSSNNSPEASRTLDGVPMPRAMVLFLDRSLPHLRQEDKAAYTTFIEAVAHLGYNVAWLCRSQGMKDEIVKWEDVCDVGKNLHRLLKLRVTWNPQRPENPLDKDIPQSRSNSYATKKNPVGLGEISYSTSHSFALDGENVQRLGDWNVTPWKLKDQLKSYLYAEEQTKDWDNLDPKEWADMENAIKDDPIMVGKRHHEGDGKSYIDNAPNITETAAVEERKMNGWTRVKSRSEDTAKKQGPG</sequence>
<evidence type="ECO:0000256" key="3">
    <source>
        <dbReference type="ARBA" id="ARBA00023054"/>
    </source>
</evidence>
<evidence type="ECO:0000256" key="5">
    <source>
        <dbReference type="SAM" id="MobiDB-lite"/>
    </source>
</evidence>
<evidence type="ECO:0000256" key="1">
    <source>
        <dbReference type="ARBA" id="ARBA00009574"/>
    </source>
</evidence>
<dbReference type="GO" id="GO:0000149">
    <property type="term" value="F:SNARE binding"/>
    <property type="evidence" value="ECO:0007669"/>
    <property type="project" value="TreeGrafter"/>
</dbReference>
<dbReference type="GO" id="GO:0005768">
    <property type="term" value="C:endosome"/>
    <property type="evidence" value="ECO:0007669"/>
    <property type="project" value="TreeGrafter"/>
</dbReference>
<proteinExistence type="inferred from homology"/>
<feature type="region of interest" description="Disordered" evidence="5">
    <location>
        <begin position="272"/>
        <end position="304"/>
    </location>
</feature>
<name>A0A177CQ87_9PLEO</name>
<dbReference type="RefSeq" id="XP_018039425.1">
    <property type="nucleotide sequence ID" value="XM_018186844.1"/>
</dbReference>
<dbReference type="EMBL" id="KV441550">
    <property type="protein sequence ID" value="OAG09060.1"/>
    <property type="molecule type" value="Genomic_DNA"/>
</dbReference>
<feature type="compositionally biased region" description="Polar residues" evidence="5">
    <location>
        <begin position="290"/>
        <end position="300"/>
    </location>
</feature>
<organism evidence="6 7">
    <name type="scientific">Paraphaeosphaeria sporulosa</name>
    <dbReference type="NCBI Taxonomy" id="1460663"/>
    <lineage>
        <taxon>Eukaryota</taxon>
        <taxon>Fungi</taxon>
        <taxon>Dikarya</taxon>
        <taxon>Ascomycota</taxon>
        <taxon>Pezizomycotina</taxon>
        <taxon>Dothideomycetes</taxon>
        <taxon>Pleosporomycetidae</taxon>
        <taxon>Pleosporales</taxon>
        <taxon>Massarineae</taxon>
        <taxon>Didymosphaeriaceae</taxon>
        <taxon>Paraphaeosphaeria</taxon>
    </lineage>
</organism>
<dbReference type="GO" id="GO:0032991">
    <property type="term" value="C:protein-containing complex"/>
    <property type="evidence" value="ECO:0007669"/>
    <property type="project" value="UniProtKB-ARBA"/>
</dbReference>
<dbReference type="PANTHER" id="PTHR15157:SF13">
    <property type="entry name" value="AUTOPHAGY-RELATED PROTEIN 14"/>
    <property type="match status" value="1"/>
</dbReference>
<dbReference type="OrthoDB" id="16772at2759"/>
<dbReference type="GO" id="GO:0000323">
    <property type="term" value="C:lytic vacuole"/>
    <property type="evidence" value="ECO:0007669"/>
    <property type="project" value="TreeGrafter"/>
</dbReference>
<feature type="coiled-coil region" evidence="4">
    <location>
        <begin position="94"/>
        <end position="121"/>
    </location>
</feature>
<dbReference type="Pfam" id="PF10186">
    <property type="entry name" value="ATG14"/>
    <property type="match status" value="1"/>
</dbReference>
<dbReference type="InterPro" id="IPR018791">
    <property type="entry name" value="UV_resistance/autophagy_Atg14"/>
</dbReference>
<feature type="region of interest" description="Disordered" evidence="5">
    <location>
        <begin position="512"/>
        <end position="532"/>
    </location>
</feature>
<evidence type="ECO:0000256" key="2">
    <source>
        <dbReference type="ARBA" id="ARBA00013807"/>
    </source>
</evidence>
<feature type="compositionally biased region" description="Basic and acidic residues" evidence="5">
    <location>
        <begin position="520"/>
        <end position="532"/>
    </location>
</feature>
<evidence type="ECO:0000256" key="4">
    <source>
        <dbReference type="SAM" id="Coils"/>
    </source>
</evidence>
<keyword evidence="3 4" id="KW-0175">Coiled coil</keyword>
<keyword evidence="7" id="KW-1185">Reference proteome</keyword>
<dbReference type="InParanoid" id="A0A177CQ87"/>
<gene>
    <name evidence="6" type="ORF">CC84DRAFT_601456</name>
</gene>
<dbReference type="AlphaFoldDB" id="A0A177CQ87"/>
<comment type="similarity">
    <text evidence="1">Belongs to the ATG14 family.</text>
</comment>